<evidence type="ECO:0000256" key="1">
    <source>
        <dbReference type="ARBA" id="ARBA00006817"/>
    </source>
</evidence>
<dbReference type="AlphaFoldDB" id="A0A841C248"/>
<accession>A0A841C248</accession>
<dbReference type="InterPro" id="IPR023393">
    <property type="entry name" value="START-like_dom_sf"/>
</dbReference>
<gene>
    <name evidence="4" type="ORF">F4553_006375</name>
</gene>
<dbReference type="Gene3D" id="3.30.530.20">
    <property type="match status" value="1"/>
</dbReference>
<protein>
    <submittedName>
        <fullName evidence="4">Uncharacterized protein YndB with AHSA1/START domain</fullName>
    </submittedName>
</protein>
<dbReference type="Pfam" id="PF08327">
    <property type="entry name" value="AHSA1"/>
    <property type="match status" value="1"/>
</dbReference>
<evidence type="ECO:0000313" key="4">
    <source>
        <dbReference type="EMBL" id="MBB5872941.1"/>
    </source>
</evidence>
<sequence length="220" mass="23469">MTEKDLTESLDAQLSGTERSVGERGSAHTAVLRRTYDADVADVWEAITTPERIARWFLPVTGDLRLGGRYQIEGNAGGEIVRCEPPHLLTVTWIFGDTHAEGDVNEVEVRLSATDDGRTLLELEHAATVDPGMWSMFGPGAVGVGWDLTLLGLDLFLGGGAIDDAKKPEWIATPEARDFMARSSAAWGAAFAASGADPDQVAAAVEATTKFYAPDAPPAE</sequence>
<keyword evidence="5" id="KW-1185">Reference proteome</keyword>
<evidence type="ECO:0000259" key="3">
    <source>
        <dbReference type="Pfam" id="PF08327"/>
    </source>
</evidence>
<dbReference type="RefSeq" id="WP_184843327.1">
    <property type="nucleotide sequence ID" value="NZ_JACHMN010000003.1"/>
</dbReference>
<dbReference type="EMBL" id="JACHMN010000003">
    <property type="protein sequence ID" value="MBB5872941.1"/>
    <property type="molecule type" value="Genomic_DNA"/>
</dbReference>
<evidence type="ECO:0000313" key="5">
    <source>
        <dbReference type="Proteomes" id="UP000587527"/>
    </source>
</evidence>
<comment type="similarity">
    <text evidence="1">Belongs to the AHA1 family.</text>
</comment>
<reference evidence="4 5" key="1">
    <citation type="submission" date="2020-08" db="EMBL/GenBank/DDBJ databases">
        <title>Sequencing the genomes of 1000 actinobacteria strains.</title>
        <authorList>
            <person name="Klenk H.-P."/>
        </authorList>
    </citation>
    <scope>NUCLEOTIDE SEQUENCE [LARGE SCALE GENOMIC DNA]</scope>
    <source>
        <strain evidence="4 5">DSM 45362</strain>
    </source>
</reference>
<dbReference type="Proteomes" id="UP000587527">
    <property type="component" value="Unassembled WGS sequence"/>
</dbReference>
<proteinExistence type="inferred from homology"/>
<comment type="caution">
    <text evidence="4">The sequence shown here is derived from an EMBL/GenBank/DDBJ whole genome shotgun (WGS) entry which is preliminary data.</text>
</comment>
<name>A0A841C248_9ACTN</name>
<evidence type="ECO:0000256" key="2">
    <source>
        <dbReference type="SAM" id="MobiDB-lite"/>
    </source>
</evidence>
<dbReference type="SUPFAM" id="SSF55961">
    <property type="entry name" value="Bet v1-like"/>
    <property type="match status" value="1"/>
</dbReference>
<feature type="region of interest" description="Disordered" evidence="2">
    <location>
        <begin position="1"/>
        <end position="26"/>
    </location>
</feature>
<organism evidence="4 5">
    <name type="scientific">Allocatelliglobosispora scoriae</name>
    <dbReference type="NCBI Taxonomy" id="643052"/>
    <lineage>
        <taxon>Bacteria</taxon>
        <taxon>Bacillati</taxon>
        <taxon>Actinomycetota</taxon>
        <taxon>Actinomycetes</taxon>
        <taxon>Micromonosporales</taxon>
        <taxon>Micromonosporaceae</taxon>
        <taxon>Allocatelliglobosispora</taxon>
    </lineage>
</organism>
<dbReference type="CDD" id="cd08899">
    <property type="entry name" value="SRPBCC_CalC_Aha1-like_6"/>
    <property type="match status" value="1"/>
</dbReference>
<feature type="domain" description="Activator of Hsp90 ATPase homologue 1/2-like C-terminal" evidence="3">
    <location>
        <begin position="37"/>
        <end position="153"/>
    </location>
</feature>
<dbReference type="InterPro" id="IPR013538">
    <property type="entry name" value="ASHA1/2-like_C"/>
</dbReference>